<accession>V6EZL7</accession>
<dbReference type="AlphaFoldDB" id="V6EZL7"/>
<organism evidence="2 3">
    <name type="scientific">Magnetospirillum gryphiswaldense (strain DSM 6361 / JCM 21280 / NBRC 15271 / MSR-1)</name>
    <dbReference type="NCBI Taxonomy" id="431944"/>
    <lineage>
        <taxon>Bacteria</taxon>
        <taxon>Pseudomonadati</taxon>
        <taxon>Pseudomonadota</taxon>
        <taxon>Alphaproteobacteria</taxon>
        <taxon>Rhodospirillales</taxon>
        <taxon>Rhodospirillaceae</taxon>
        <taxon>Magnetospirillum</taxon>
    </lineage>
</organism>
<proteinExistence type="predicted"/>
<evidence type="ECO:0000313" key="2">
    <source>
        <dbReference type="EMBL" id="CDK98695.1"/>
    </source>
</evidence>
<evidence type="ECO:0000313" key="3">
    <source>
        <dbReference type="Proteomes" id="UP000018922"/>
    </source>
</evidence>
<dbReference type="KEGG" id="mgy:MGMSRv2__1480"/>
<dbReference type="HOGENOM" id="CLU_2735224_0_0_5"/>
<protein>
    <recommendedName>
        <fullName evidence="1">DUF6538 domain-containing protein</fullName>
    </recommendedName>
</protein>
<dbReference type="EMBL" id="HG794546">
    <property type="protein sequence ID" value="CDK98695.1"/>
    <property type="molecule type" value="Genomic_DNA"/>
</dbReference>
<reference evidence="2 3" key="1">
    <citation type="journal article" date="2014" name="Genome Announc.">
        <title>Complete genome sequence of Magnetospirillum gryphiswaldense MSR-1.</title>
        <authorList>
            <person name="Wang X."/>
            <person name="Wang Q."/>
            <person name="Zhang W."/>
            <person name="Wang Y."/>
            <person name="Li L."/>
            <person name="Wen T."/>
            <person name="Zhang T."/>
            <person name="Zhang Y."/>
            <person name="Xu J."/>
            <person name="Hu J."/>
            <person name="Li S."/>
            <person name="Liu L."/>
            <person name="Liu J."/>
            <person name="Jiang W."/>
            <person name="Tian J."/>
            <person name="Li Y."/>
            <person name="Schuler D."/>
            <person name="Wang L."/>
            <person name="Li J."/>
        </authorList>
    </citation>
    <scope>NUCLEOTIDE SEQUENCE [LARGE SCALE GENOMIC DNA]</scope>
    <source>
        <strain evidence="3">DSM 6361 / JCM 21280 / NBRC 15271 / MSR-1</strain>
    </source>
</reference>
<dbReference type="Pfam" id="PF20172">
    <property type="entry name" value="DUF6538"/>
    <property type="match status" value="1"/>
</dbReference>
<feature type="domain" description="DUF6538" evidence="1">
    <location>
        <begin position="8"/>
        <end position="62"/>
    </location>
</feature>
<gene>
    <name evidence="2" type="ordered locus">MGMSRv2__1480</name>
</gene>
<sequence length="71" mass="8403">MANKVRYLLFEDGRYYFFRKISLDLWSHYPKTFINKALGTADRADALEALPSVLHAYNDEFRRRPRFGGDT</sequence>
<dbReference type="Proteomes" id="UP000018922">
    <property type="component" value="Chromosome I"/>
</dbReference>
<dbReference type="InterPro" id="IPR046668">
    <property type="entry name" value="DUF6538"/>
</dbReference>
<name>V6EZL7_MAGGM</name>
<evidence type="ECO:0000259" key="1">
    <source>
        <dbReference type="Pfam" id="PF20172"/>
    </source>
</evidence>
<keyword evidence="3" id="KW-1185">Reference proteome</keyword>